<protein>
    <recommendedName>
        <fullName evidence="3">DUF2225 domain-containing protein</fullName>
    </recommendedName>
</protein>
<keyword evidence="2" id="KW-1185">Reference proteome</keyword>
<gene>
    <name evidence="1" type="ordered locus">Mhun_0747</name>
</gene>
<dbReference type="eggNOG" id="arCOG08007">
    <property type="taxonomic scope" value="Archaea"/>
</dbReference>
<dbReference type="InParanoid" id="Q2FR83"/>
<evidence type="ECO:0008006" key="3">
    <source>
        <dbReference type="Google" id="ProtNLM"/>
    </source>
</evidence>
<sequence length="210" mass="23952">MNNHHPKEVTCAVCGSSSLQDVLLVSNSNSSFNSGFYSVPLARNTLMYQIQECPTCRYCAPDITFADVKIKDIVKSGNYLQIANNGEISALIRRYLQYSYCAEVLEDNKTAFFGYLTASWICDDTNEMRLGKKCREKAIEFMIKCKNNGDYIWNHPGFFELMLADLYRRTAQFEKGSKMIQVGLSKVVEPILKSSLEFTSSRINRWDTLP</sequence>
<dbReference type="Proteomes" id="UP000001941">
    <property type="component" value="Chromosome"/>
</dbReference>
<dbReference type="HOGENOM" id="CLU_1227651_0_0_2"/>
<dbReference type="EnsemblBacteria" id="ABD40500">
    <property type="protein sequence ID" value="ABD40500"/>
    <property type="gene ID" value="Mhun_0747"/>
</dbReference>
<proteinExistence type="predicted"/>
<dbReference type="RefSeq" id="WP_011447779.1">
    <property type="nucleotide sequence ID" value="NC_007796.1"/>
</dbReference>
<dbReference type="EMBL" id="CP000254">
    <property type="protein sequence ID" value="ABD40500.1"/>
    <property type="molecule type" value="Genomic_DNA"/>
</dbReference>
<dbReference type="KEGG" id="mhu:Mhun_0747"/>
<reference evidence="2" key="1">
    <citation type="journal article" date="2016" name="Stand. Genomic Sci.">
        <title>Complete genome sequence of Methanospirillum hungatei type strain JF1.</title>
        <authorList>
            <person name="Gunsalus R.P."/>
            <person name="Cook L.E."/>
            <person name="Crable B."/>
            <person name="Rohlin L."/>
            <person name="McDonald E."/>
            <person name="Mouttaki H."/>
            <person name="Sieber J.R."/>
            <person name="Poweleit N."/>
            <person name="Zhou H."/>
            <person name="Lapidus A.L."/>
            <person name="Daligault H.E."/>
            <person name="Land M."/>
            <person name="Gilna P."/>
            <person name="Ivanova N."/>
            <person name="Kyrpides N."/>
            <person name="Culley D.E."/>
            <person name="McInerney M.J."/>
        </authorList>
    </citation>
    <scope>NUCLEOTIDE SEQUENCE [LARGE SCALE GENOMIC DNA]</scope>
    <source>
        <strain evidence="2">ATCC 27890 / DSM 864 / NBRC 100397 / JF-1</strain>
    </source>
</reference>
<dbReference type="OrthoDB" id="106086at2157"/>
<dbReference type="AlphaFoldDB" id="Q2FR83"/>
<dbReference type="GeneID" id="3923885"/>
<evidence type="ECO:0000313" key="2">
    <source>
        <dbReference type="Proteomes" id="UP000001941"/>
    </source>
</evidence>
<organism evidence="1 2">
    <name type="scientific">Methanospirillum hungatei JF-1 (strain ATCC 27890 / DSM 864 / NBRC 100397 / JF-1)</name>
    <dbReference type="NCBI Taxonomy" id="323259"/>
    <lineage>
        <taxon>Archaea</taxon>
        <taxon>Methanobacteriati</taxon>
        <taxon>Methanobacteriota</taxon>
        <taxon>Stenosarchaea group</taxon>
        <taxon>Methanomicrobia</taxon>
        <taxon>Methanomicrobiales</taxon>
        <taxon>Methanospirillaceae</taxon>
        <taxon>Methanospirillum</taxon>
    </lineage>
</organism>
<accession>Q2FR83</accession>
<evidence type="ECO:0000313" key="1">
    <source>
        <dbReference type="EMBL" id="ABD40500.1"/>
    </source>
</evidence>
<name>Q2FR83_METHJ</name>
<dbReference type="STRING" id="323259.Mhun_0747"/>